<dbReference type="AlphaFoldDB" id="S9SDF2"/>
<sequence>MIRLGLAIAETSGMTSFPPLFRLGFWGRVLLIVVSLHLGLIGLASLRSAHGPDSVRVRPWADNLRIVLTHTPRLGMAVPVVLREPLFEVRRSMPETPLPEWSLHILPANLLASILVVAVWLAARQDRRRGWISSVLIDSGAGIVILCLTSLGWVACCLAPSWVVAVAMAGFPVDLALALAPFGPVLGGVGLTLMALGLLWQWGCDARLGHARIAQ</sequence>
<reference evidence="2 3" key="1">
    <citation type="submission" date="2013-04" db="EMBL/GenBank/DDBJ databases">
        <authorList>
            <person name="Kuznetsov B."/>
            <person name="Ivanovsky R."/>
        </authorList>
    </citation>
    <scope>NUCLEOTIDE SEQUENCE [LARGE SCALE GENOMIC DNA]</scope>
    <source>
        <strain evidence="2 3">MGU-K5</strain>
    </source>
</reference>
<protein>
    <submittedName>
        <fullName evidence="2">Uncharacterized protein</fullName>
    </submittedName>
</protein>
<accession>S9SDF2</accession>
<dbReference type="eggNOG" id="ENOG502ZGWW">
    <property type="taxonomic scope" value="Bacteria"/>
</dbReference>
<evidence type="ECO:0000313" key="3">
    <source>
        <dbReference type="Proteomes" id="UP000015350"/>
    </source>
</evidence>
<dbReference type="STRING" id="1316936.K678_07847"/>
<comment type="caution">
    <text evidence="2">The sequence shown here is derived from an EMBL/GenBank/DDBJ whole genome shotgun (WGS) entry which is preliminary data.</text>
</comment>
<feature type="transmembrane region" description="Helical" evidence="1">
    <location>
        <begin position="175"/>
        <end position="200"/>
    </location>
</feature>
<evidence type="ECO:0000313" key="2">
    <source>
        <dbReference type="EMBL" id="EPY02078.1"/>
    </source>
</evidence>
<organism evidence="2 3">
    <name type="scientific">Magnetospirillum fulvum MGU-K5</name>
    <dbReference type="NCBI Taxonomy" id="1316936"/>
    <lineage>
        <taxon>Bacteria</taxon>
        <taxon>Pseudomonadati</taxon>
        <taxon>Pseudomonadota</taxon>
        <taxon>Alphaproteobacteria</taxon>
        <taxon>Rhodospirillales</taxon>
        <taxon>Rhodospirillaceae</taxon>
        <taxon>Magnetospirillum</taxon>
    </lineage>
</organism>
<keyword evidence="1" id="KW-0472">Membrane</keyword>
<dbReference type="EMBL" id="AQPH01000022">
    <property type="protein sequence ID" value="EPY02078.1"/>
    <property type="molecule type" value="Genomic_DNA"/>
</dbReference>
<keyword evidence="1" id="KW-0812">Transmembrane</keyword>
<keyword evidence="1" id="KW-1133">Transmembrane helix</keyword>
<name>S9SDF2_MAGFU</name>
<feature type="transmembrane region" description="Helical" evidence="1">
    <location>
        <begin position="102"/>
        <end position="123"/>
    </location>
</feature>
<gene>
    <name evidence="2" type="ORF">K678_07847</name>
</gene>
<dbReference type="Proteomes" id="UP000015350">
    <property type="component" value="Unassembled WGS sequence"/>
</dbReference>
<feature type="transmembrane region" description="Helical" evidence="1">
    <location>
        <begin position="25"/>
        <end position="44"/>
    </location>
</feature>
<proteinExistence type="predicted"/>
<evidence type="ECO:0000256" key="1">
    <source>
        <dbReference type="SAM" id="Phobius"/>
    </source>
</evidence>
<feature type="transmembrane region" description="Helical" evidence="1">
    <location>
        <begin position="135"/>
        <end position="163"/>
    </location>
</feature>